<proteinExistence type="predicted"/>
<dbReference type="AlphaFoldDB" id="D9WVY9"/>
<dbReference type="HOGENOM" id="CLU_2013969_0_0_11"/>
<gene>
    <name evidence="1" type="ORF">SSOG_04212</name>
</gene>
<accession>D9WVY9</accession>
<organism evidence="1 2">
    <name type="scientific">Streptomyces himastatinicus ATCC 53653</name>
    <dbReference type="NCBI Taxonomy" id="457427"/>
    <lineage>
        <taxon>Bacteria</taxon>
        <taxon>Bacillati</taxon>
        <taxon>Actinomycetota</taxon>
        <taxon>Actinomycetes</taxon>
        <taxon>Kitasatosporales</taxon>
        <taxon>Streptomycetaceae</taxon>
        <taxon>Streptomyces</taxon>
        <taxon>Streptomyces violaceusniger group</taxon>
    </lineage>
</organism>
<evidence type="ECO:0000313" key="2">
    <source>
        <dbReference type="Proteomes" id="UP000003963"/>
    </source>
</evidence>
<name>D9WVY9_9ACTN</name>
<evidence type="ECO:0000313" key="1">
    <source>
        <dbReference type="EMBL" id="EFL24498.1"/>
    </source>
</evidence>
<dbReference type="Proteomes" id="UP000003963">
    <property type="component" value="Unassembled WGS sequence"/>
</dbReference>
<sequence length="123" mass="13102">MLPRPLYASRARWLIVAFLTGRLAVGCDAGVDPGCQLGSVVEHSGIDAAFVYTFARYDLPHDEDNDDRDFDKASFGIVKVLTDGRTGTTYPGLPWEPKAAFSALAEYGRSRVGSAGPPPVAAG</sequence>
<dbReference type="STRING" id="457427.SSOG_04212"/>
<reference evidence="1 2" key="1">
    <citation type="submission" date="2009-02" db="EMBL/GenBank/DDBJ databases">
        <title>Annotation of Streptomyces hygroscopicus strain ATCC 53653.</title>
        <authorList>
            <consortium name="The Broad Institute Genome Sequencing Platform"/>
            <consortium name="Broad Institute Microbial Sequencing Center"/>
            <person name="Fischbach M."/>
            <person name="Godfrey P."/>
            <person name="Ward D."/>
            <person name="Young S."/>
            <person name="Zeng Q."/>
            <person name="Koehrsen M."/>
            <person name="Alvarado L."/>
            <person name="Berlin A.M."/>
            <person name="Bochicchio J."/>
            <person name="Borenstein D."/>
            <person name="Chapman S.B."/>
            <person name="Chen Z."/>
            <person name="Engels R."/>
            <person name="Freedman E."/>
            <person name="Gellesch M."/>
            <person name="Goldberg J."/>
            <person name="Griggs A."/>
            <person name="Gujja S."/>
            <person name="Heilman E.R."/>
            <person name="Heiman D.I."/>
            <person name="Hepburn T.A."/>
            <person name="Howarth C."/>
            <person name="Jen D."/>
            <person name="Larson L."/>
            <person name="Lewis B."/>
            <person name="Mehta T."/>
            <person name="Park D."/>
            <person name="Pearson M."/>
            <person name="Richards J."/>
            <person name="Roberts A."/>
            <person name="Saif S."/>
            <person name="Shea T.D."/>
            <person name="Shenoy N."/>
            <person name="Sisk P."/>
            <person name="Stolte C."/>
            <person name="Sykes S.N."/>
            <person name="Thomson T."/>
            <person name="Walk T."/>
            <person name="White J."/>
            <person name="Yandava C."/>
            <person name="Straight P."/>
            <person name="Clardy J."/>
            <person name="Hung D."/>
            <person name="Kolter R."/>
            <person name="Mekalanos J."/>
            <person name="Walker S."/>
            <person name="Walsh C.T."/>
            <person name="Wieland-Brown L.C."/>
            <person name="Haas B."/>
            <person name="Nusbaum C."/>
            <person name="Birren B."/>
        </authorList>
    </citation>
    <scope>NUCLEOTIDE SEQUENCE [LARGE SCALE GENOMIC DNA]</scope>
    <source>
        <strain evidence="1 2">ATCC 53653</strain>
    </source>
</reference>
<dbReference type="EMBL" id="GG657754">
    <property type="protein sequence ID" value="EFL24498.1"/>
    <property type="molecule type" value="Genomic_DNA"/>
</dbReference>
<protein>
    <submittedName>
        <fullName evidence="1">Uncharacterized protein</fullName>
    </submittedName>
</protein>
<keyword evidence="2" id="KW-1185">Reference proteome</keyword>